<dbReference type="AlphaFoldDB" id="G0NVM8"/>
<dbReference type="eggNOG" id="ENOG502TG8F">
    <property type="taxonomic scope" value="Eukaryota"/>
</dbReference>
<dbReference type="FunCoup" id="G0NVM8">
    <property type="interactions" value="1627"/>
</dbReference>
<name>G0NVM8_CAEBE</name>
<evidence type="ECO:0000256" key="1">
    <source>
        <dbReference type="SAM" id="MobiDB-lite"/>
    </source>
</evidence>
<feature type="region of interest" description="Disordered" evidence="1">
    <location>
        <begin position="179"/>
        <end position="278"/>
    </location>
</feature>
<feature type="compositionally biased region" description="Basic residues" evidence="1">
    <location>
        <begin position="61"/>
        <end position="71"/>
    </location>
</feature>
<sequence length="474" mass="52182">MITIENMMQQPNVCGGGPGYQSNGSGNENPGMIGRGISHELPTAYVTSTPLPLAKAQQQHPLHHQMHHHQPLQHQNSQHSLGGGGGVVAHGSRMMSDEDKAESEKNAIISSLFEEIRLEATLFGDSSAAAEPVKQEVSDDGDQPTELADTKMGTPNANKKLKKRKSELALEMTADDVDDILGDSAPNSNFNPKNPFGGPSPSNGFSDLGSPSQKSSPPLSKYSQNNQGQRNSPPTQGYQNMSPYMTPQMNSPLHPQLQQQNSVTSSPPVTMHSPGQVPEFKPTLMNGVVMNPNPLAHHHHLAHPTRFLQHQQSAPNLRLSTAEDLKKAAQQQQGVPLHQQQFYQFYPYGPMQGPPPSGPNRPFDSTLVTEFEMCVRSILMASHRCYCRHVYRQLTAEVSELYARVAKNQVPKKAVKKIMAAQQPATQGERIELERQFKCLSDGLESRQSEPLYESILNFLYKMRVAIPDAHSNC</sequence>
<dbReference type="OrthoDB" id="5860601at2759"/>
<reference evidence="3" key="1">
    <citation type="submission" date="2011-07" db="EMBL/GenBank/DDBJ databases">
        <authorList>
            <consortium name="Caenorhabditis brenneri Sequencing and Analysis Consortium"/>
            <person name="Wilson R.K."/>
        </authorList>
    </citation>
    <scope>NUCLEOTIDE SEQUENCE [LARGE SCALE GENOMIC DNA]</scope>
    <source>
        <strain evidence="3">PB2801</strain>
    </source>
</reference>
<dbReference type="Proteomes" id="UP000008068">
    <property type="component" value="Unassembled WGS sequence"/>
</dbReference>
<dbReference type="STRING" id="135651.G0NVM8"/>
<proteinExistence type="predicted"/>
<feature type="compositionally biased region" description="Low complexity" evidence="1">
    <location>
        <begin position="210"/>
        <end position="224"/>
    </location>
</feature>
<feature type="compositionally biased region" description="Polar residues" evidence="1">
    <location>
        <begin position="1"/>
        <end position="12"/>
    </location>
</feature>
<organism evidence="3">
    <name type="scientific">Caenorhabditis brenneri</name>
    <name type="common">Nematode worm</name>
    <dbReference type="NCBI Taxonomy" id="135651"/>
    <lineage>
        <taxon>Eukaryota</taxon>
        <taxon>Metazoa</taxon>
        <taxon>Ecdysozoa</taxon>
        <taxon>Nematoda</taxon>
        <taxon>Chromadorea</taxon>
        <taxon>Rhabditida</taxon>
        <taxon>Rhabditina</taxon>
        <taxon>Rhabditomorpha</taxon>
        <taxon>Rhabditoidea</taxon>
        <taxon>Rhabditidae</taxon>
        <taxon>Peloderinae</taxon>
        <taxon>Caenorhabditis</taxon>
    </lineage>
</organism>
<evidence type="ECO:0000313" key="2">
    <source>
        <dbReference type="EMBL" id="EGT38472.1"/>
    </source>
</evidence>
<feature type="region of interest" description="Disordered" evidence="1">
    <location>
        <begin position="1"/>
        <end position="30"/>
    </location>
</feature>
<evidence type="ECO:0000313" key="3">
    <source>
        <dbReference type="Proteomes" id="UP000008068"/>
    </source>
</evidence>
<keyword evidence="3" id="KW-1185">Reference proteome</keyword>
<dbReference type="HOGENOM" id="CLU_667711_0_0_1"/>
<gene>
    <name evidence="2" type="ORF">CAEBREN_31557</name>
</gene>
<protein>
    <submittedName>
        <fullName evidence="2">Uncharacterized protein</fullName>
    </submittedName>
</protein>
<dbReference type="EMBL" id="GL379958">
    <property type="protein sequence ID" value="EGT38472.1"/>
    <property type="molecule type" value="Genomic_DNA"/>
</dbReference>
<feature type="region of interest" description="Disordered" evidence="1">
    <location>
        <begin position="58"/>
        <end position="84"/>
    </location>
</feature>
<dbReference type="InParanoid" id="G0NVM8"/>
<feature type="compositionally biased region" description="Polar residues" evidence="1">
    <location>
        <begin position="225"/>
        <end position="268"/>
    </location>
</feature>
<accession>G0NVM8</accession>
<feature type="region of interest" description="Disordered" evidence="1">
    <location>
        <begin position="127"/>
        <end position="164"/>
    </location>
</feature>